<dbReference type="EC" id="2.7.7.48" evidence="1"/>
<keyword evidence="1" id="KW-0696">RNA-directed RNA polymerase</keyword>
<evidence type="ECO:0000256" key="1">
    <source>
        <dbReference type="RuleBase" id="RU363098"/>
    </source>
</evidence>
<sequence>MQIFMRGIPLHTDKEDFKITIAKLIHRPPFPTPPPLNFDIRFFRVKPGARAVLGLLTLPDTSAGELFLSTFSNGIPFGTARVLFSRTKTAPDEALIAQVASTPWEDPVRLRDEAEKRKTDSAEIPLATFAFGRLCRDGVFSPEVRRAGRCTVSCDIDNRRVRLTVHGGDPSNAAHDHGDLFETGSELLKPTVHVWYRASQILALCMPDSQCHDRDDPLSLLSVILEGNASPVFEQTSLLDSLQLVDGRPPPSQRAESIFGNSPMPCVGRFLQLAFQTLDDLLLFVNRSRRINLRHPIYSTIRIVERGLYAKHVEAKCQQVLQQLPFPLAFEIDKAIYSGVVDPTEVVELQGALGKLLNDRGEETAAILRWFFARIPAPSLKNLNKLALKDILAEFSVVANKKRRNRRQRRRNRNHRPAPVEEIPDPTLSDLLERAAKVYAPDVPRSGPLIAATPAIYQSYHLIITPSSRIPEGPLPDQSSSILRRFGNNDCFLRVTFQDDNRLTLRQDFTFNISIKNLLASRYKRALVKGITVAGRHFEFLGYSMSGLKQHSVFFVNPFEFETANGKKLMTAEAIRSTLIRVGGAKGVIFQDPTLTGKVLCLRPSQTKFETDTTLTLDIASDSSRPIRMFLNRPLIMLLEHLGVKNETFIRLQQDAIDTVDYTRSSFREASKVLQQHGLGASFRLPSLLNNLVSQLKLEDDAVTPRILRCDLITNSLADSATHILRELKFRGRIPVPGSFTLIGVSDEWGCLRKGEIYATIRDERNDVHLPIEGEVLITRSPQIHPGDVRLVTAVRRPELAHLNNVVVFSCEGDRSLPSCLGGGDLDGDIYNLILNRDLFPTRTVAPGSYRGLPHRETAGPCTVSDVADFVIDYLEADLVGTISNRHLCIADLDPLGPECADCLLLAEYASHAVDFPKTGRPVDFSKLPRTNTRLKPDFLSTEVTDTSRPDSAFYPSKKILGTLYRRVPLRDDDPEYLDPSFGPVISDALARLRTDRLGLPSISMSALPDDVLEEMDDLLEMYTTELQFIAKAHTLAKHPNEQLTEAELVSGTIQAKWSDHHKRRDTVASMNLQTQQLTKAIRRELRRVEAPAEDATAEEGMGFEDEEDDDDDDEYRLSNRDIQTFVRSAAAWHVANEQLIEAEEAIFGAASFGLIALGVMLDVIKKASRTAEGSLTIKTPVCAVLS</sequence>
<accession>A0A9P3PUA9</accession>
<dbReference type="InterPro" id="IPR057596">
    <property type="entry name" value="RDRP_core"/>
</dbReference>
<name>A0A9P3PUA9_LYOSH</name>
<gene>
    <name evidence="4" type="ORF">LshimejAT787_1204840</name>
</gene>
<feature type="region of interest" description="Disordered" evidence="2">
    <location>
        <begin position="1089"/>
        <end position="1114"/>
    </location>
</feature>
<dbReference type="InterPro" id="IPR007855">
    <property type="entry name" value="RDRP"/>
</dbReference>
<dbReference type="AlphaFoldDB" id="A0A9P3PUA9"/>
<dbReference type="GO" id="GO:0031380">
    <property type="term" value="C:nuclear RNA-directed RNA polymerase complex"/>
    <property type="evidence" value="ECO:0007669"/>
    <property type="project" value="TreeGrafter"/>
</dbReference>
<dbReference type="PANTHER" id="PTHR23079:SF55">
    <property type="entry name" value="RNA-DIRECTED RNA POLYMERASE"/>
    <property type="match status" value="1"/>
</dbReference>
<feature type="compositionally biased region" description="Basic residues" evidence="2">
    <location>
        <begin position="403"/>
        <end position="416"/>
    </location>
</feature>
<dbReference type="PANTHER" id="PTHR23079">
    <property type="entry name" value="RNA-DEPENDENT RNA POLYMERASE"/>
    <property type="match status" value="1"/>
</dbReference>
<comment type="catalytic activity">
    <reaction evidence="1">
        <text>RNA(n) + a ribonucleoside 5'-triphosphate = RNA(n+1) + diphosphate</text>
        <dbReference type="Rhea" id="RHEA:21248"/>
        <dbReference type="Rhea" id="RHEA-COMP:14527"/>
        <dbReference type="Rhea" id="RHEA-COMP:17342"/>
        <dbReference type="ChEBI" id="CHEBI:33019"/>
        <dbReference type="ChEBI" id="CHEBI:61557"/>
        <dbReference type="ChEBI" id="CHEBI:140395"/>
        <dbReference type="EC" id="2.7.7.48"/>
    </reaction>
</comment>
<protein>
    <recommendedName>
        <fullName evidence="1">RNA-dependent RNA polymerase</fullName>
        <ecNumber evidence="1">2.7.7.48</ecNumber>
    </recommendedName>
</protein>
<comment type="similarity">
    <text evidence="1">Belongs to the RdRP family.</text>
</comment>
<keyword evidence="1" id="KW-0808">Transferase</keyword>
<dbReference type="Proteomes" id="UP001063166">
    <property type="component" value="Unassembled WGS sequence"/>
</dbReference>
<organism evidence="4 5">
    <name type="scientific">Lyophyllum shimeji</name>
    <name type="common">Hon-shimeji</name>
    <name type="synonym">Tricholoma shimeji</name>
    <dbReference type="NCBI Taxonomy" id="47721"/>
    <lineage>
        <taxon>Eukaryota</taxon>
        <taxon>Fungi</taxon>
        <taxon>Dikarya</taxon>
        <taxon>Basidiomycota</taxon>
        <taxon>Agaricomycotina</taxon>
        <taxon>Agaricomycetes</taxon>
        <taxon>Agaricomycetidae</taxon>
        <taxon>Agaricales</taxon>
        <taxon>Tricholomatineae</taxon>
        <taxon>Lyophyllaceae</taxon>
        <taxon>Lyophyllum</taxon>
    </lineage>
</organism>
<dbReference type="GO" id="GO:0030422">
    <property type="term" value="P:siRNA processing"/>
    <property type="evidence" value="ECO:0007669"/>
    <property type="project" value="TreeGrafter"/>
</dbReference>
<evidence type="ECO:0000259" key="3">
    <source>
        <dbReference type="Pfam" id="PF05183"/>
    </source>
</evidence>
<evidence type="ECO:0000313" key="4">
    <source>
        <dbReference type="EMBL" id="GLB43035.1"/>
    </source>
</evidence>
<keyword evidence="1" id="KW-0694">RNA-binding</keyword>
<dbReference type="OrthoDB" id="6513042at2759"/>
<feature type="domain" description="RDRP core" evidence="3">
    <location>
        <begin position="580"/>
        <end position="968"/>
    </location>
</feature>
<evidence type="ECO:0000256" key="2">
    <source>
        <dbReference type="SAM" id="MobiDB-lite"/>
    </source>
</evidence>
<proteinExistence type="inferred from homology"/>
<dbReference type="EMBL" id="BRPK01000012">
    <property type="protein sequence ID" value="GLB43035.1"/>
    <property type="molecule type" value="Genomic_DNA"/>
</dbReference>
<reference evidence="4" key="1">
    <citation type="submission" date="2022-07" db="EMBL/GenBank/DDBJ databases">
        <title>The genome of Lyophyllum shimeji provides insight into the initial evolution of ectomycorrhizal fungal genome.</title>
        <authorList>
            <person name="Kobayashi Y."/>
            <person name="Shibata T."/>
            <person name="Hirakawa H."/>
            <person name="Shigenobu S."/>
            <person name="Nishiyama T."/>
            <person name="Yamada A."/>
            <person name="Hasebe M."/>
            <person name="Kawaguchi M."/>
        </authorList>
    </citation>
    <scope>NUCLEOTIDE SEQUENCE</scope>
    <source>
        <strain evidence="4">AT787</strain>
    </source>
</reference>
<dbReference type="GO" id="GO:0003968">
    <property type="term" value="F:RNA-directed RNA polymerase activity"/>
    <property type="evidence" value="ECO:0007669"/>
    <property type="project" value="UniProtKB-KW"/>
</dbReference>
<dbReference type="GO" id="GO:0003723">
    <property type="term" value="F:RNA binding"/>
    <property type="evidence" value="ECO:0007669"/>
    <property type="project" value="UniProtKB-KW"/>
</dbReference>
<comment type="caution">
    <text evidence="4">The sequence shown here is derived from an EMBL/GenBank/DDBJ whole genome shotgun (WGS) entry which is preliminary data.</text>
</comment>
<evidence type="ECO:0000313" key="5">
    <source>
        <dbReference type="Proteomes" id="UP001063166"/>
    </source>
</evidence>
<feature type="domain" description="RDRP core" evidence="3">
    <location>
        <begin position="464"/>
        <end position="579"/>
    </location>
</feature>
<feature type="compositionally biased region" description="Acidic residues" evidence="2">
    <location>
        <begin position="1092"/>
        <end position="1114"/>
    </location>
</feature>
<dbReference type="Pfam" id="PF05183">
    <property type="entry name" value="RdRP"/>
    <property type="match status" value="2"/>
</dbReference>
<feature type="region of interest" description="Disordered" evidence="2">
    <location>
        <begin position="403"/>
        <end position="425"/>
    </location>
</feature>
<keyword evidence="5" id="KW-1185">Reference proteome</keyword>
<keyword evidence="1" id="KW-0548">Nucleotidyltransferase</keyword>